<feature type="transmembrane region" description="Helical" evidence="5">
    <location>
        <begin position="28"/>
        <end position="46"/>
    </location>
</feature>
<keyword evidence="4 5" id="KW-0472">Membrane</keyword>
<dbReference type="AlphaFoldDB" id="A0A381Y1B6"/>
<accession>A0A381Y1B6</accession>
<organism evidence="6">
    <name type="scientific">marine metagenome</name>
    <dbReference type="NCBI Taxonomy" id="408172"/>
    <lineage>
        <taxon>unclassified sequences</taxon>
        <taxon>metagenomes</taxon>
        <taxon>ecological metagenomes</taxon>
    </lineage>
</organism>
<dbReference type="PANTHER" id="PTHR37306">
    <property type="entry name" value="COLICIN V PRODUCTION PROTEIN"/>
    <property type="match status" value="1"/>
</dbReference>
<evidence type="ECO:0000256" key="4">
    <source>
        <dbReference type="ARBA" id="ARBA00023136"/>
    </source>
</evidence>
<dbReference type="GO" id="GO:0009403">
    <property type="term" value="P:toxin biosynthetic process"/>
    <property type="evidence" value="ECO:0007669"/>
    <property type="project" value="InterPro"/>
</dbReference>
<evidence type="ECO:0000313" key="6">
    <source>
        <dbReference type="EMBL" id="SVA70263.1"/>
    </source>
</evidence>
<evidence type="ECO:0000256" key="5">
    <source>
        <dbReference type="SAM" id="Phobius"/>
    </source>
</evidence>
<dbReference type="InterPro" id="IPR003825">
    <property type="entry name" value="Colicin-V_CvpA"/>
</dbReference>
<gene>
    <name evidence="6" type="ORF">METZ01_LOCUS123117</name>
</gene>
<feature type="transmembrane region" description="Helical" evidence="5">
    <location>
        <begin position="100"/>
        <end position="122"/>
    </location>
</feature>
<reference evidence="6" key="1">
    <citation type="submission" date="2018-05" db="EMBL/GenBank/DDBJ databases">
        <authorList>
            <person name="Lanie J.A."/>
            <person name="Ng W.-L."/>
            <person name="Kazmierczak K.M."/>
            <person name="Andrzejewski T.M."/>
            <person name="Davidsen T.M."/>
            <person name="Wayne K.J."/>
            <person name="Tettelin H."/>
            <person name="Glass J.I."/>
            <person name="Rusch D."/>
            <person name="Podicherti R."/>
            <person name="Tsui H.-C.T."/>
            <person name="Winkler M.E."/>
        </authorList>
    </citation>
    <scope>NUCLEOTIDE SEQUENCE</scope>
</reference>
<keyword evidence="2 5" id="KW-0812">Transmembrane</keyword>
<dbReference type="PANTHER" id="PTHR37306:SF1">
    <property type="entry name" value="COLICIN V PRODUCTION PROTEIN"/>
    <property type="match status" value="1"/>
</dbReference>
<dbReference type="GO" id="GO:0016020">
    <property type="term" value="C:membrane"/>
    <property type="evidence" value="ECO:0007669"/>
    <property type="project" value="UniProtKB-SubCell"/>
</dbReference>
<evidence type="ECO:0008006" key="7">
    <source>
        <dbReference type="Google" id="ProtNLM"/>
    </source>
</evidence>
<evidence type="ECO:0000256" key="2">
    <source>
        <dbReference type="ARBA" id="ARBA00022692"/>
    </source>
</evidence>
<comment type="subcellular location">
    <subcellularLocation>
        <location evidence="1">Membrane</location>
        <topology evidence="1">Multi-pass membrane protein</topology>
    </subcellularLocation>
</comment>
<evidence type="ECO:0000256" key="3">
    <source>
        <dbReference type="ARBA" id="ARBA00022989"/>
    </source>
</evidence>
<keyword evidence="3 5" id="KW-1133">Transmembrane helix</keyword>
<protein>
    <recommendedName>
        <fullName evidence="7">CvpA family protein</fullName>
    </recommendedName>
</protein>
<proteinExistence type="predicted"/>
<dbReference type="EMBL" id="UINC01016978">
    <property type="protein sequence ID" value="SVA70263.1"/>
    <property type="molecule type" value="Genomic_DNA"/>
</dbReference>
<name>A0A381Y1B6_9ZZZZ</name>
<dbReference type="Pfam" id="PF02674">
    <property type="entry name" value="Colicin_V"/>
    <property type="match status" value="1"/>
</dbReference>
<evidence type="ECO:0000256" key="1">
    <source>
        <dbReference type="ARBA" id="ARBA00004141"/>
    </source>
</evidence>
<sequence>MTFLDALAGMMLVWFGYRGFKKGLTGEIGHVVSLIGAVIISMSWYVTLGDFFSSWFPVHGYALIGLAFSALFFPILILFRVLFKIIEFFISTSGLSPLNSWLGIITGLVKGILILAMVIWGLELINNSRWTGIVQSNFRYASKLSDIRKTVCQRYGWEDPVINGSRFIEEWLAPDQHQKQP</sequence>
<feature type="transmembrane region" description="Helical" evidence="5">
    <location>
        <begin position="58"/>
        <end position="79"/>
    </location>
</feature>